<evidence type="ECO:0000313" key="2">
    <source>
        <dbReference type="Proteomes" id="UP000191691"/>
    </source>
</evidence>
<accession>A0A1V6XKF4</accession>
<sequence length="90" mass="9970">MPLRLGQCWLGAPWEWSMSAFSCAILAMNSSSGGIICRPAYSGFQRLNVAFSRGRYALYVLYNRNLMHDDLFVRSPFVLAAFEAGGSLLA</sequence>
<reference evidence="2" key="1">
    <citation type="journal article" date="2017" name="Nat. Microbiol.">
        <title>Global analysis of biosynthetic gene clusters reveals vast potential of secondary metabolite production in Penicillium species.</title>
        <authorList>
            <person name="Nielsen J.C."/>
            <person name="Grijseels S."/>
            <person name="Prigent S."/>
            <person name="Ji B."/>
            <person name="Dainat J."/>
            <person name="Nielsen K.F."/>
            <person name="Frisvad J.C."/>
            <person name="Workman M."/>
            <person name="Nielsen J."/>
        </authorList>
    </citation>
    <scope>NUCLEOTIDE SEQUENCE [LARGE SCALE GENOMIC DNA]</scope>
    <source>
        <strain evidence="2">IBT 13039</strain>
    </source>
</reference>
<dbReference type="EMBL" id="MOOB01000072">
    <property type="protein sequence ID" value="OQE75595.1"/>
    <property type="molecule type" value="Genomic_DNA"/>
</dbReference>
<name>A0A1V6XKF4_PENNA</name>
<comment type="caution">
    <text evidence="1">The sequence shown here is derived from an EMBL/GenBank/DDBJ whole genome shotgun (WGS) entry which is preliminary data.</text>
</comment>
<gene>
    <name evidence="1" type="ORF">PENNAL_c0072G02604</name>
</gene>
<dbReference type="Proteomes" id="UP000191691">
    <property type="component" value="Unassembled WGS sequence"/>
</dbReference>
<keyword evidence="2" id="KW-1185">Reference proteome</keyword>
<protein>
    <submittedName>
        <fullName evidence="1">Uncharacterized protein</fullName>
    </submittedName>
</protein>
<proteinExistence type="predicted"/>
<organism evidence="1 2">
    <name type="scientific">Penicillium nalgiovense</name>
    <dbReference type="NCBI Taxonomy" id="60175"/>
    <lineage>
        <taxon>Eukaryota</taxon>
        <taxon>Fungi</taxon>
        <taxon>Dikarya</taxon>
        <taxon>Ascomycota</taxon>
        <taxon>Pezizomycotina</taxon>
        <taxon>Eurotiomycetes</taxon>
        <taxon>Eurotiomycetidae</taxon>
        <taxon>Eurotiales</taxon>
        <taxon>Aspergillaceae</taxon>
        <taxon>Penicillium</taxon>
    </lineage>
</organism>
<evidence type="ECO:0000313" key="1">
    <source>
        <dbReference type="EMBL" id="OQE75595.1"/>
    </source>
</evidence>
<dbReference type="AlphaFoldDB" id="A0A1V6XKF4"/>